<protein>
    <submittedName>
        <fullName evidence="1">Uncharacterized protein</fullName>
    </submittedName>
</protein>
<keyword evidence="2" id="KW-1185">Reference proteome</keyword>
<sequence>METWQQGQGGTAAAKFIPLSLTPFEKCSGPWSPHSAASKGGTEPFLLFHPSSVALPLQQEGFFKLGSVTPPPPRPHSLALELSISTVRGKDLAGAGGASSGNKSLLTWAKLNSMNFPFWQLGGEG</sequence>
<evidence type="ECO:0000313" key="1">
    <source>
        <dbReference type="EMBL" id="CAK6434311.1"/>
    </source>
</evidence>
<dbReference type="Proteomes" id="UP001314169">
    <property type="component" value="Chromosome 11"/>
</dbReference>
<accession>A0ABN9Z7J0</accession>
<proteinExistence type="predicted"/>
<name>A0ABN9Z7J0_PIPNA</name>
<reference evidence="1" key="1">
    <citation type="submission" date="2023-12" db="EMBL/GenBank/DDBJ databases">
        <authorList>
            <person name="Brown T."/>
        </authorList>
    </citation>
    <scope>NUCLEOTIDE SEQUENCE</scope>
</reference>
<dbReference type="EMBL" id="OY882868">
    <property type="protein sequence ID" value="CAK6434311.1"/>
    <property type="molecule type" value="Genomic_DNA"/>
</dbReference>
<gene>
    <name evidence="1" type="ORF">MPIPNATIZW_LOCUS2617</name>
</gene>
<organism evidence="1 2">
    <name type="scientific">Pipistrellus nathusii</name>
    <name type="common">Nathusius' pipistrelle</name>
    <dbReference type="NCBI Taxonomy" id="59473"/>
    <lineage>
        <taxon>Eukaryota</taxon>
        <taxon>Metazoa</taxon>
        <taxon>Chordata</taxon>
        <taxon>Craniata</taxon>
        <taxon>Vertebrata</taxon>
        <taxon>Euteleostomi</taxon>
        <taxon>Mammalia</taxon>
        <taxon>Eutheria</taxon>
        <taxon>Laurasiatheria</taxon>
        <taxon>Chiroptera</taxon>
        <taxon>Yangochiroptera</taxon>
        <taxon>Vespertilionidae</taxon>
        <taxon>Pipistrellus</taxon>
    </lineage>
</organism>
<evidence type="ECO:0000313" key="2">
    <source>
        <dbReference type="Proteomes" id="UP001314169"/>
    </source>
</evidence>